<proteinExistence type="predicted"/>
<protein>
    <submittedName>
        <fullName evidence="1">Uncharacterized protein</fullName>
    </submittedName>
</protein>
<name>A0A5B0NHW4_PUCGR</name>
<comment type="caution">
    <text evidence="1">The sequence shown here is derived from an EMBL/GenBank/DDBJ whole genome shotgun (WGS) entry which is preliminary data.</text>
</comment>
<keyword evidence="2" id="KW-1185">Reference proteome</keyword>
<dbReference type="AlphaFoldDB" id="A0A5B0NHW4"/>
<reference evidence="1 2" key="1">
    <citation type="submission" date="2019-05" db="EMBL/GenBank/DDBJ databases">
        <title>Emergence of the Ug99 lineage of the wheat stem rust pathogen through somatic hybridization.</title>
        <authorList>
            <person name="Li F."/>
            <person name="Upadhyaya N.M."/>
            <person name="Sperschneider J."/>
            <person name="Matny O."/>
            <person name="Nguyen-Phuc H."/>
            <person name="Mago R."/>
            <person name="Raley C."/>
            <person name="Miller M.E."/>
            <person name="Silverstein K.A.T."/>
            <person name="Henningsen E."/>
            <person name="Hirsch C.D."/>
            <person name="Visser B."/>
            <person name="Pretorius Z.A."/>
            <person name="Steffenson B.J."/>
            <person name="Schwessinger B."/>
            <person name="Dodds P.N."/>
            <person name="Figueroa M."/>
        </authorList>
    </citation>
    <scope>NUCLEOTIDE SEQUENCE [LARGE SCALE GENOMIC DNA]</scope>
    <source>
        <strain evidence="1">21-0</strain>
    </source>
</reference>
<sequence length="70" mass="7633">MGGPDCNPARKLHHLSRLLQSSAALGGAHLHYGTLAALLLDNDGRFYWIITVPSFDNRGTLSLCKAEWLA</sequence>
<evidence type="ECO:0000313" key="1">
    <source>
        <dbReference type="EMBL" id="KAA1087449.1"/>
    </source>
</evidence>
<dbReference type="EMBL" id="VSWC01000105">
    <property type="protein sequence ID" value="KAA1087449.1"/>
    <property type="molecule type" value="Genomic_DNA"/>
</dbReference>
<accession>A0A5B0NHW4</accession>
<dbReference type="Proteomes" id="UP000324748">
    <property type="component" value="Unassembled WGS sequence"/>
</dbReference>
<gene>
    <name evidence="1" type="ORF">PGT21_031774</name>
</gene>
<evidence type="ECO:0000313" key="2">
    <source>
        <dbReference type="Proteomes" id="UP000324748"/>
    </source>
</evidence>
<organism evidence="1 2">
    <name type="scientific">Puccinia graminis f. sp. tritici</name>
    <dbReference type="NCBI Taxonomy" id="56615"/>
    <lineage>
        <taxon>Eukaryota</taxon>
        <taxon>Fungi</taxon>
        <taxon>Dikarya</taxon>
        <taxon>Basidiomycota</taxon>
        <taxon>Pucciniomycotina</taxon>
        <taxon>Pucciniomycetes</taxon>
        <taxon>Pucciniales</taxon>
        <taxon>Pucciniaceae</taxon>
        <taxon>Puccinia</taxon>
    </lineage>
</organism>